<reference evidence="3" key="1">
    <citation type="submission" date="2021-01" db="EMBL/GenBank/DDBJ databases">
        <title>Whole genome shotgun sequence of Sphaerisporangium rufum NBRC 109079.</title>
        <authorList>
            <person name="Komaki H."/>
            <person name="Tamura T."/>
        </authorList>
    </citation>
    <scope>NUCLEOTIDE SEQUENCE</scope>
    <source>
        <strain evidence="3">NBRC 109079</strain>
    </source>
</reference>
<dbReference type="EMBL" id="BOOU01000054">
    <property type="protein sequence ID" value="GII79144.1"/>
    <property type="molecule type" value="Genomic_DNA"/>
</dbReference>
<feature type="chain" id="PRO_5037389874" description="Endonuclease/exonuclease/phosphatase domain-containing protein" evidence="1">
    <location>
        <begin position="25"/>
        <end position="297"/>
    </location>
</feature>
<evidence type="ECO:0000313" key="4">
    <source>
        <dbReference type="Proteomes" id="UP000655287"/>
    </source>
</evidence>
<evidence type="ECO:0000259" key="2">
    <source>
        <dbReference type="Pfam" id="PF03372"/>
    </source>
</evidence>
<sequence length="297" mass="31911">MAAVKGRLILAAAALLAVTSPAPVREGRPELAVMTWNTCAGTNSDCGLYRADAATLGETVARYATDRPIRPGVILLQEFCTGADDALRRALTARTGRSWSVRSWALPGADGAPYLCHPDRAGRPRGAASIVLAVADEPVTFQVFPLPSPPWYVGRAVLCATLPGRKVRVCGTHLSSGRADDDRQPGAPYRTRQVTELMAHAAVPGYRSVFGGDLNIAPPDSGDGTAAARRAIAPAYRAYQECDRRGTARTGQWTHRNQAGTKKLDYLFAPHGTRVRCDLAPLTPLSDHRPLYLRVSF</sequence>
<dbReference type="InterPro" id="IPR036691">
    <property type="entry name" value="Endo/exonu/phosph_ase_sf"/>
</dbReference>
<keyword evidence="4" id="KW-1185">Reference proteome</keyword>
<dbReference type="InterPro" id="IPR005135">
    <property type="entry name" value="Endo/exonuclease/phosphatase"/>
</dbReference>
<dbReference type="Gene3D" id="3.60.10.10">
    <property type="entry name" value="Endonuclease/exonuclease/phosphatase"/>
    <property type="match status" value="1"/>
</dbReference>
<dbReference type="AlphaFoldDB" id="A0A919R3Z5"/>
<gene>
    <name evidence="3" type="ORF">Sru01_41260</name>
</gene>
<protein>
    <recommendedName>
        <fullName evidence="2">Endonuclease/exonuclease/phosphatase domain-containing protein</fullName>
    </recommendedName>
</protein>
<dbReference type="Proteomes" id="UP000655287">
    <property type="component" value="Unassembled WGS sequence"/>
</dbReference>
<name>A0A919R3Z5_9ACTN</name>
<dbReference type="Pfam" id="PF03372">
    <property type="entry name" value="Exo_endo_phos"/>
    <property type="match status" value="1"/>
</dbReference>
<dbReference type="SUPFAM" id="SSF56219">
    <property type="entry name" value="DNase I-like"/>
    <property type="match status" value="1"/>
</dbReference>
<feature type="signal peptide" evidence="1">
    <location>
        <begin position="1"/>
        <end position="24"/>
    </location>
</feature>
<comment type="caution">
    <text evidence="3">The sequence shown here is derived from an EMBL/GenBank/DDBJ whole genome shotgun (WGS) entry which is preliminary data.</text>
</comment>
<accession>A0A919R3Z5</accession>
<keyword evidence="1" id="KW-0732">Signal</keyword>
<feature type="domain" description="Endonuclease/exonuclease/phosphatase" evidence="2">
    <location>
        <begin position="34"/>
        <end position="288"/>
    </location>
</feature>
<evidence type="ECO:0000256" key="1">
    <source>
        <dbReference type="SAM" id="SignalP"/>
    </source>
</evidence>
<evidence type="ECO:0000313" key="3">
    <source>
        <dbReference type="EMBL" id="GII79144.1"/>
    </source>
</evidence>
<proteinExistence type="predicted"/>
<organism evidence="3 4">
    <name type="scientific">Sphaerisporangium rufum</name>
    <dbReference type="NCBI Taxonomy" id="1381558"/>
    <lineage>
        <taxon>Bacteria</taxon>
        <taxon>Bacillati</taxon>
        <taxon>Actinomycetota</taxon>
        <taxon>Actinomycetes</taxon>
        <taxon>Streptosporangiales</taxon>
        <taxon>Streptosporangiaceae</taxon>
        <taxon>Sphaerisporangium</taxon>
    </lineage>
</organism>
<dbReference type="GO" id="GO:0003824">
    <property type="term" value="F:catalytic activity"/>
    <property type="evidence" value="ECO:0007669"/>
    <property type="project" value="InterPro"/>
</dbReference>